<evidence type="ECO:0000313" key="2">
    <source>
        <dbReference type="EMBL" id="ADD07230.1"/>
    </source>
</evidence>
<dbReference type="AlphaFoldDB" id="D3T0X1"/>
<dbReference type="Proteomes" id="UP000001879">
    <property type="component" value="Plasmid pNMAG01"/>
</dbReference>
<keyword evidence="4" id="KW-1185">Reference proteome</keyword>
<accession>D3T0X1</accession>
<evidence type="ECO:0000313" key="4">
    <source>
        <dbReference type="Proteomes" id="UP000001879"/>
    </source>
</evidence>
<reference evidence="2 4" key="2">
    <citation type="journal article" date="2012" name="BMC Genomics">
        <title>A comparative genomics perspective on the genetic content of the alkaliphilic haloarchaeon Natrialba magadii ATCC 43099T.</title>
        <authorList>
            <person name="Siddaramappa S."/>
            <person name="Challacombe J.F."/>
            <person name="Decastro R.E."/>
            <person name="Pfeiffer F."/>
            <person name="Sastre D.E."/>
            <person name="Gimenez M.I."/>
            <person name="Paggi R.A."/>
            <person name="Detter J.C."/>
            <person name="Davenport K.W."/>
            <person name="Goodwin L.A."/>
            <person name="Kyrpides N."/>
            <person name="Tapia R."/>
            <person name="Pitluck S."/>
            <person name="Lucas S."/>
            <person name="Woyke T."/>
            <person name="Maupin-Furlow J.A."/>
        </authorList>
    </citation>
    <scope>NUCLEOTIDE SEQUENCE [LARGE SCALE GENOMIC DNA]</scope>
    <source>
        <strain evidence="2">ATCC 43099</strain>
        <strain evidence="4">ATCC 43099 / DSM 3394 / CCM 3739 / CIP 104546 / IAM 13178 / JCM 8861 / NBRC 102185 / NCIMB 2190 / MS3</strain>
    </source>
</reference>
<proteinExistence type="predicted"/>
<protein>
    <submittedName>
        <fullName evidence="2">Uncharacterized protein</fullName>
    </submittedName>
</protein>
<keyword evidence="2" id="KW-0614">Plasmid</keyword>
<dbReference type="EMBL" id="AOHS01000007">
    <property type="protein sequence ID" value="ELY34342.1"/>
    <property type="molecule type" value="Genomic_DNA"/>
</dbReference>
<reference evidence="4" key="1">
    <citation type="submission" date="2010-02" db="EMBL/GenBank/DDBJ databases">
        <title>Complete sequence of plasmid 1 of Natrialba magadii ATCC 43099.</title>
        <authorList>
            <consortium name="US DOE Joint Genome Institute"/>
            <person name="Lucas S."/>
            <person name="Copeland A."/>
            <person name="Lapidus A."/>
            <person name="Cheng J.-F."/>
            <person name="Bruce D."/>
            <person name="Goodwin L."/>
            <person name="Pitluck S."/>
            <person name="Davenport K."/>
            <person name="Saunders E."/>
            <person name="Detter J.C."/>
            <person name="Han C."/>
            <person name="Tapia R."/>
            <person name="Land M."/>
            <person name="Hauser L."/>
            <person name="Kyrpides N."/>
            <person name="Mikhailova N."/>
            <person name="De Castro R.E."/>
            <person name="Maupin-Furlow J.A."/>
            <person name="Woyke T."/>
        </authorList>
    </citation>
    <scope>NUCLEOTIDE SEQUENCE [LARGE SCALE GENOMIC DNA]</scope>
    <source>
        <strain evidence="4">ATCC 43099 / DSM 3394 / CCM 3739 / CIP 104546 / IAM 13178 / JCM 8861 / NBRC 102185 / NCIMB 2190 / MS3</strain>
        <plasmid evidence="4">pNMAG01</plasmid>
    </source>
</reference>
<dbReference type="Proteomes" id="UP000011543">
    <property type="component" value="Unassembled WGS sequence"/>
</dbReference>
<dbReference type="HOGENOM" id="CLU_1113895_0_0_2"/>
<reference evidence="3 5" key="3">
    <citation type="journal article" date="2014" name="PLoS Genet.">
        <title>Phylogenetically driven sequencing of extremely halophilic archaea reveals strategies for static and dynamic osmo-response.</title>
        <authorList>
            <person name="Becker E.A."/>
            <person name="Seitzer P.M."/>
            <person name="Tritt A."/>
            <person name="Larsen D."/>
            <person name="Krusor M."/>
            <person name="Yao A.I."/>
            <person name="Wu D."/>
            <person name="Madern D."/>
            <person name="Eisen J.A."/>
            <person name="Darling A.E."/>
            <person name="Facciotti M.T."/>
        </authorList>
    </citation>
    <scope>NUCLEOTIDE SEQUENCE [LARGE SCALE GENOMIC DNA]</scope>
    <source>
        <strain evidence="5">ATCC 43099 / DSM 3394 / CCM 3739 / CIP 104546 / IAM 13178 / JCM 8861 / NBRC 102185 / NCIMB 2190 / MS3</strain>
        <strain evidence="3">MS-3</strain>
    </source>
</reference>
<evidence type="ECO:0000256" key="1">
    <source>
        <dbReference type="SAM" id="MobiDB-lite"/>
    </source>
</evidence>
<organism evidence="2 4">
    <name type="scientific">Natrialba magadii (strain ATCC 43099 / DSM 3394 / CCM 3739 / CIP 104546 / IAM 13178 / JCM 8861 / NBRC 102185 / NCIMB 2190 / MS3)</name>
    <name type="common">Natronobacterium magadii</name>
    <dbReference type="NCBI Taxonomy" id="547559"/>
    <lineage>
        <taxon>Archaea</taxon>
        <taxon>Methanobacteriati</taxon>
        <taxon>Methanobacteriota</taxon>
        <taxon>Stenosarchaea group</taxon>
        <taxon>Halobacteria</taxon>
        <taxon>Halobacteriales</taxon>
        <taxon>Natrialbaceae</taxon>
        <taxon>Natrialba</taxon>
    </lineage>
</organism>
<geneLocation type="plasmid" evidence="2 4">
    <name>pNMAG01</name>
</geneLocation>
<feature type="region of interest" description="Disordered" evidence="1">
    <location>
        <begin position="94"/>
        <end position="114"/>
    </location>
</feature>
<gene>
    <name evidence="2" type="ordered locus">Nmag_3686</name>
    <name evidence="3" type="ORF">C500_00367</name>
</gene>
<evidence type="ECO:0000313" key="3">
    <source>
        <dbReference type="EMBL" id="ELY34342.1"/>
    </source>
</evidence>
<feature type="compositionally biased region" description="Polar residues" evidence="1">
    <location>
        <begin position="94"/>
        <end position="103"/>
    </location>
</feature>
<dbReference type="EMBL" id="CP001933">
    <property type="protein sequence ID" value="ADD07230.1"/>
    <property type="molecule type" value="Genomic_DNA"/>
</dbReference>
<sequence>MVSGVLHRLVPEDSLLRNREIEAEFRRLDVLQLFASHEQASGSTDATPELFETIANRTQDDDLDVSPRGQSRTCIPVPEAFIRHSRQLSIMNSDNEETNTSNLPFPDTPDPSNNEEFLDKRLDTLRERYSYERLSDLSALRLGAISPDEEGMSERDFLHREFRDLYGRFPDKNSNNALRRVALGDDYQGLAPLTLEQEQRIHECHHECSRNLDRARQDALDREDLAGPLSRFAAWLVDFADAATPIIQR</sequence>
<evidence type="ECO:0000313" key="5">
    <source>
        <dbReference type="Proteomes" id="UP000011543"/>
    </source>
</evidence>
<dbReference type="KEGG" id="nmg:Nmag_3686"/>
<reference evidence="2" key="4">
    <citation type="submission" date="2016-09" db="EMBL/GenBank/DDBJ databases">
        <authorList>
            <person name="Pfeiffer F."/>
        </authorList>
    </citation>
    <scope>NUCLEOTIDE SEQUENCE</scope>
    <source>
        <strain evidence="2">ATCC 43099</strain>
        <plasmid evidence="2">pNMAG01</plasmid>
    </source>
</reference>
<name>D3T0X1_NATMM</name>